<feature type="compositionally biased region" description="Polar residues" evidence="1">
    <location>
        <begin position="211"/>
        <end position="222"/>
    </location>
</feature>
<proteinExistence type="predicted"/>
<feature type="region of interest" description="Disordered" evidence="1">
    <location>
        <begin position="1"/>
        <end position="64"/>
    </location>
</feature>
<reference evidence="2" key="1">
    <citation type="submission" date="2020-05" db="EMBL/GenBank/DDBJ databases">
        <authorList>
            <person name="Chiriac C."/>
            <person name="Salcher M."/>
            <person name="Ghai R."/>
            <person name="Kavagutti S V."/>
        </authorList>
    </citation>
    <scope>NUCLEOTIDE SEQUENCE</scope>
</reference>
<evidence type="ECO:0000313" key="2">
    <source>
        <dbReference type="EMBL" id="CAB4241400.1"/>
    </source>
</evidence>
<feature type="compositionally biased region" description="Basic residues" evidence="1">
    <location>
        <begin position="250"/>
        <end position="262"/>
    </location>
</feature>
<organism evidence="2">
    <name type="scientific">uncultured Caudovirales phage</name>
    <dbReference type="NCBI Taxonomy" id="2100421"/>
    <lineage>
        <taxon>Viruses</taxon>
        <taxon>Duplodnaviria</taxon>
        <taxon>Heunggongvirae</taxon>
        <taxon>Uroviricota</taxon>
        <taxon>Caudoviricetes</taxon>
        <taxon>Peduoviridae</taxon>
        <taxon>Maltschvirus</taxon>
        <taxon>Maltschvirus maltsch</taxon>
    </lineage>
</organism>
<evidence type="ECO:0008006" key="3">
    <source>
        <dbReference type="Google" id="ProtNLM"/>
    </source>
</evidence>
<feature type="region of interest" description="Disordered" evidence="1">
    <location>
        <begin position="242"/>
        <end position="262"/>
    </location>
</feature>
<evidence type="ECO:0000256" key="1">
    <source>
        <dbReference type="SAM" id="MobiDB-lite"/>
    </source>
</evidence>
<accession>A0A6J5TCX0</accession>
<feature type="compositionally biased region" description="Pro residues" evidence="1">
    <location>
        <begin position="10"/>
        <end position="33"/>
    </location>
</feature>
<feature type="compositionally biased region" description="Pro residues" evidence="1">
    <location>
        <begin position="41"/>
        <end position="52"/>
    </location>
</feature>
<name>A0A6J5TCX0_9CAUD</name>
<protein>
    <recommendedName>
        <fullName evidence="3">Scaffolding protein</fullName>
    </recommendedName>
</protein>
<dbReference type="EMBL" id="LR797821">
    <property type="protein sequence ID" value="CAB4241400.1"/>
    <property type="molecule type" value="Genomic_DNA"/>
</dbReference>
<gene>
    <name evidence="2" type="ORF">UFOVP60_51</name>
</gene>
<sequence>MSDLALNTPPAAPVVPPPAAPAQETPPPPPAAPPSLDLSAPPAPAPAAPPSEAPAAPTVTFEKTGDPGLDFALGFLGKLGMAPDTPEMQAALTGEFALLEAKLATMGNKAQGFEQVVALAKQSYERQAGEAKAKVEASTKAVLEAVGGQESWEGIRAWAATNIPEAERGAISAALQAGGPTAVLIAEGLRARQSADPTSTIKGAPAVAPNASRTPPASTSGMSVGEYAEAVQALAARVGEVSGHPEYAALRHRRELGRRQGR</sequence>
<feature type="region of interest" description="Disordered" evidence="1">
    <location>
        <begin position="195"/>
        <end position="222"/>
    </location>
</feature>